<reference evidence="1 2" key="1">
    <citation type="journal article" date="2014" name="Proc. Natl. Acad. Sci. U.S.A.">
        <title>Functional characterization of flavobacteria rhodopsins reveals a unique class of light-driven chloride pump in bacteria.</title>
        <authorList>
            <person name="Yoshizawa S."/>
            <person name="Kumagai Y."/>
            <person name="Kim H."/>
            <person name="Ogura Y."/>
            <person name="Hayashi T."/>
            <person name="Iwasaki W."/>
            <person name="DeLong E.F."/>
            <person name="Kogure K."/>
        </authorList>
    </citation>
    <scope>NUCLEOTIDE SEQUENCE [LARGE SCALE GENOMIC DNA]</scope>
    <source>
        <strain evidence="1 2">S1-08</strain>
    </source>
</reference>
<dbReference type="HOGENOM" id="CLU_3082405_0_0_10"/>
<evidence type="ECO:0000313" key="2">
    <source>
        <dbReference type="Proteomes" id="UP000031760"/>
    </source>
</evidence>
<sequence length="52" mass="5767">MLLGSKNIRSFYAYCLVNDVDVSSLSRKRTRNQSAATKNARGKSSGVLIYLI</sequence>
<gene>
    <name evidence="1" type="ORF">NMS_1527</name>
</gene>
<protein>
    <submittedName>
        <fullName evidence="1">Uncharacterized protein</fullName>
    </submittedName>
</protein>
<dbReference type="AlphaFoldDB" id="W8W015"/>
<dbReference type="KEGG" id="nmf:NMS_1527"/>
<proteinExistence type="predicted"/>
<dbReference type="Proteomes" id="UP000031760">
    <property type="component" value="Chromosome"/>
</dbReference>
<organism evidence="1 2">
    <name type="scientific">Nonlabens marinus S1-08</name>
    <dbReference type="NCBI Taxonomy" id="1454201"/>
    <lineage>
        <taxon>Bacteria</taxon>
        <taxon>Pseudomonadati</taxon>
        <taxon>Bacteroidota</taxon>
        <taxon>Flavobacteriia</taxon>
        <taxon>Flavobacteriales</taxon>
        <taxon>Flavobacteriaceae</taxon>
        <taxon>Nonlabens</taxon>
    </lineage>
</organism>
<accession>W8W015</accession>
<keyword evidence="2" id="KW-1185">Reference proteome</keyword>
<name>W8W015_9FLAO</name>
<dbReference type="EMBL" id="AP014548">
    <property type="protein sequence ID" value="BAO55536.1"/>
    <property type="molecule type" value="Genomic_DNA"/>
</dbReference>
<evidence type="ECO:0000313" key="1">
    <source>
        <dbReference type="EMBL" id="BAO55536.1"/>
    </source>
</evidence>